<evidence type="ECO:0000256" key="5">
    <source>
        <dbReference type="HAMAP-Rule" id="MF_01114"/>
    </source>
</evidence>
<proteinExistence type="inferred from homology"/>
<evidence type="ECO:0000313" key="8">
    <source>
        <dbReference type="EMBL" id="GGX40475.1"/>
    </source>
</evidence>
<feature type="domain" description="RecX third three-helical" evidence="7">
    <location>
        <begin position="98"/>
        <end position="142"/>
    </location>
</feature>
<dbReference type="NCBIfam" id="NF001055">
    <property type="entry name" value="PRK00117.2-5"/>
    <property type="match status" value="1"/>
</dbReference>
<dbReference type="InterPro" id="IPR003783">
    <property type="entry name" value="Regulatory_RecX"/>
</dbReference>
<keyword evidence="9" id="KW-1185">Reference proteome</keyword>
<dbReference type="InterPro" id="IPR053924">
    <property type="entry name" value="RecX_HTH_2nd"/>
</dbReference>
<comment type="function">
    <text evidence="5">Modulates RecA activity.</text>
</comment>
<accession>A0ABQ2XYE8</accession>
<gene>
    <name evidence="5" type="primary">recX</name>
    <name evidence="8" type="ORF">GCM10010946_18520</name>
</gene>
<dbReference type="Pfam" id="PF02631">
    <property type="entry name" value="RecX_HTH2"/>
    <property type="match status" value="1"/>
</dbReference>
<dbReference type="InterPro" id="IPR036388">
    <property type="entry name" value="WH-like_DNA-bd_sf"/>
</dbReference>
<organism evidence="8 9">
    <name type="scientific">Undibacterium squillarum</name>
    <dbReference type="NCBI Taxonomy" id="1131567"/>
    <lineage>
        <taxon>Bacteria</taxon>
        <taxon>Pseudomonadati</taxon>
        <taxon>Pseudomonadota</taxon>
        <taxon>Betaproteobacteria</taxon>
        <taxon>Burkholderiales</taxon>
        <taxon>Oxalobacteraceae</taxon>
        <taxon>Undibacterium</taxon>
    </lineage>
</organism>
<evidence type="ECO:0000256" key="3">
    <source>
        <dbReference type="ARBA" id="ARBA00018111"/>
    </source>
</evidence>
<evidence type="ECO:0000256" key="2">
    <source>
        <dbReference type="ARBA" id="ARBA00009695"/>
    </source>
</evidence>
<dbReference type="PANTHER" id="PTHR33602:SF1">
    <property type="entry name" value="REGULATORY PROTEIN RECX FAMILY PROTEIN"/>
    <property type="match status" value="1"/>
</dbReference>
<protein>
    <recommendedName>
        <fullName evidence="3 5">Regulatory protein RecX</fullName>
    </recommendedName>
</protein>
<dbReference type="InterPro" id="IPR053925">
    <property type="entry name" value="RecX_HTH_3rd"/>
</dbReference>
<keyword evidence="4 5" id="KW-0963">Cytoplasm</keyword>
<reference evidence="9" key="1">
    <citation type="journal article" date="2019" name="Int. J. Syst. Evol. Microbiol.">
        <title>The Global Catalogue of Microorganisms (GCM) 10K type strain sequencing project: providing services to taxonomists for standard genome sequencing and annotation.</title>
        <authorList>
            <consortium name="The Broad Institute Genomics Platform"/>
            <consortium name="The Broad Institute Genome Sequencing Center for Infectious Disease"/>
            <person name="Wu L."/>
            <person name="Ma J."/>
        </authorList>
    </citation>
    <scope>NUCLEOTIDE SEQUENCE [LARGE SCALE GENOMIC DNA]</scope>
    <source>
        <strain evidence="9">KCTC 23917</strain>
    </source>
</reference>
<dbReference type="Pfam" id="PF21981">
    <property type="entry name" value="RecX_HTH3"/>
    <property type="match status" value="1"/>
</dbReference>
<name>A0ABQ2XYE8_9BURK</name>
<dbReference type="EMBL" id="BMYU01000004">
    <property type="protein sequence ID" value="GGX40475.1"/>
    <property type="molecule type" value="Genomic_DNA"/>
</dbReference>
<dbReference type="PANTHER" id="PTHR33602">
    <property type="entry name" value="REGULATORY PROTEIN RECX FAMILY PROTEIN"/>
    <property type="match status" value="1"/>
</dbReference>
<feature type="domain" description="RecX second three-helical" evidence="6">
    <location>
        <begin position="53"/>
        <end position="90"/>
    </location>
</feature>
<sequence>MRQKLSLKARALRYLAGREYSRPELLRKLGPYAESEDELESVLNWLLKCGYLSDQRFADSLVHRMQNRYGNQRILYELTQHDLDPDLLAECRTSLSESESERAIYLLQRKFASQEVTPELKAKMYRYLAQRGFSSNLVQRAIKNWIAENHPE</sequence>
<comment type="subcellular location">
    <subcellularLocation>
        <location evidence="1 5">Cytoplasm</location>
    </subcellularLocation>
</comment>
<evidence type="ECO:0000259" key="6">
    <source>
        <dbReference type="Pfam" id="PF02631"/>
    </source>
</evidence>
<dbReference type="Gene3D" id="1.10.10.10">
    <property type="entry name" value="Winged helix-like DNA-binding domain superfamily/Winged helix DNA-binding domain"/>
    <property type="match status" value="3"/>
</dbReference>
<dbReference type="HAMAP" id="MF_01114">
    <property type="entry name" value="RecX"/>
    <property type="match status" value="1"/>
</dbReference>
<dbReference type="Proteomes" id="UP000653343">
    <property type="component" value="Unassembled WGS sequence"/>
</dbReference>
<evidence type="ECO:0000256" key="1">
    <source>
        <dbReference type="ARBA" id="ARBA00004496"/>
    </source>
</evidence>
<dbReference type="RefSeq" id="WP_189356900.1">
    <property type="nucleotide sequence ID" value="NZ_BMYU01000004.1"/>
</dbReference>
<comment type="similarity">
    <text evidence="2 5">Belongs to the RecX family.</text>
</comment>
<evidence type="ECO:0000313" key="9">
    <source>
        <dbReference type="Proteomes" id="UP000653343"/>
    </source>
</evidence>
<evidence type="ECO:0000259" key="7">
    <source>
        <dbReference type="Pfam" id="PF21981"/>
    </source>
</evidence>
<comment type="caution">
    <text evidence="8">The sequence shown here is derived from an EMBL/GenBank/DDBJ whole genome shotgun (WGS) entry which is preliminary data.</text>
</comment>
<evidence type="ECO:0000256" key="4">
    <source>
        <dbReference type="ARBA" id="ARBA00022490"/>
    </source>
</evidence>